<comment type="subcellular location">
    <subcellularLocation>
        <location evidence="1 14">Cell membrane</location>
        <topology evidence="1 14">Multi-pass membrane protein</topology>
    </subcellularLocation>
</comment>
<evidence type="ECO:0000256" key="2">
    <source>
        <dbReference type="ARBA" id="ARBA00022448"/>
    </source>
</evidence>
<protein>
    <recommendedName>
        <fullName evidence="14">Fluoride-specific ion channel FluC</fullName>
    </recommendedName>
</protein>
<evidence type="ECO:0000313" key="15">
    <source>
        <dbReference type="EMBL" id="WXB94178.1"/>
    </source>
</evidence>
<evidence type="ECO:0000256" key="10">
    <source>
        <dbReference type="ARBA" id="ARBA00023303"/>
    </source>
</evidence>
<feature type="transmembrane region" description="Helical" evidence="14">
    <location>
        <begin position="27"/>
        <end position="48"/>
    </location>
</feature>
<feature type="transmembrane region" description="Helical" evidence="14">
    <location>
        <begin position="60"/>
        <end position="78"/>
    </location>
</feature>
<keyword evidence="4 14" id="KW-0812">Transmembrane</keyword>
<feature type="binding site" evidence="14">
    <location>
        <position position="72"/>
    </location>
    <ligand>
        <name>Na(+)</name>
        <dbReference type="ChEBI" id="CHEBI:29101"/>
        <note>structural</note>
    </ligand>
</feature>
<comment type="catalytic activity">
    <reaction evidence="12">
        <text>fluoride(in) = fluoride(out)</text>
        <dbReference type="Rhea" id="RHEA:76159"/>
        <dbReference type="ChEBI" id="CHEBI:17051"/>
    </reaction>
    <physiologicalReaction direction="left-to-right" evidence="12">
        <dbReference type="Rhea" id="RHEA:76160"/>
    </physiologicalReaction>
</comment>
<organism evidence="15 16">
    <name type="scientific">Bacillus kandeliae</name>
    <dbReference type="NCBI Taxonomy" id="3129297"/>
    <lineage>
        <taxon>Bacteria</taxon>
        <taxon>Bacillati</taxon>
        <taxon>Bacillota</taxon>
        <taxon>Bacilli</taxon>
        <taxon>Bacillales</taxon>
        <taxon>Bacillaceae</taxon>
        <taxon>Bacillus</taxon>
    </lineage>
</organism>
<name>A0ABZ2N908_9BACI</name>
<reference evidence="15 16" key="1">
    <citation type="submission" date="2024-02" db="EMBL/GenBank/DDBJ databases">
        <title>Seven novel Bacillus-like species.</title>
        <authorList>
            <person name="Liu G."/>
        </authorList>
    </citation>
    <scope>NUCLEOTIDE SEQUENCE [LARGE SCALE GENOMIC DNA]</scope>
    <source>
        <strain evidence="15 16">FJAT-52991</strain>
    </source>
</reference>
<dbReference type="EMBL" id="CP147404">
    <property type="protein sequence ID" value="WXB94178.1"/>
    <property type="molecule type" value="Genomic_DNA"/>
</dbReference>
<evidence type="ECO:0000256" key="9">
    <source>
        <dbReference type="ARBA" id="ARBA00023136"/>
    </source>
</evidence>
<evidence type="ECO:0000256" key="4">
    <source>
        <dbReference type="ARBA" id="ARBA00022692"/>
    </source>
</evidence>
<evidence type="ECO:0000313" key="16">
    <source>
        <dbReference type="Proteomes" id="UP001387364"/>
    </source>
</evidence>
<keyword evidence="9 14" id="KW-0472">Membrane</keyword>
<feature type="transmembrane region" description="Helical" evidence="14">
    <location>
        <begin position="90"/>
        <end position="111"/>
    </location>
</feature>
<gene>
    <name evidence="14 15" type="primary">crcB</name>
    <name evidence="14" type="synonym">fluC</name>
    <name evidence="15" type="ORF">WDJ61_05990</name>
</gene>
<evidence type="ECO:0000256" key="11">
    <source>
        <dbReference type="ARBA" id="ARBA00035120"/>
    </source>
</evidence>
<evidence type="ECO:0000256" key="7">
    <source>
        <dbReference type="ARBA" id="ARBA00023053"/>
    </source>
</evidence>
<proteinExistence type="inferred from homology"/>
<dbReference type="RefSeq" id="WP_338753814.1">
    <property type="nucleotide sequence ID" value="NZ_CP147404.1"/>
</dbReference>
<keyword evidence="10 14" id="KW-0407">Ion channel</keyword>
<dbReference type="PANTHER" id="PTHR28259">
    <property type="entry name" value="FLUORIDE EXPORT PROTEIN 1-RELATED"/>
    <property type="match status" value="1"/>
</dbReference>
<evidence type="ECO:0000256" key="6">
    <source>
        <dbReference type="ARBA" id="ARBA00022989"/>
    </source>
</evidence>
<keyword evidence="2 14" id="KW-0813">Transport</keyword>
<comment type="activity regulation">
    <text evidence="14">Na(+) is not transported, but it plays an essential structural role and its presence is essential for fluoride channel function.</text>
</comment>
<feature type="binding site" evidence="14">
    <location>
        <position position="69"/>
    </location>
    <ligand>
        <name>Na(+)</name>
        <dbReference type="ChEBI" id="CHEBI:29101"/>
        <note>structural</note>
    </ligand>
</feature>
<keyword evidence="8 14" id="KW-0406">Ion transport</keyword>
<dbReference type="InterPro" id="IPR003691">
    <property type="entry name" value="FluC"/>
</dbReference>
<sequence length="117" mass="12370">MNILLVAAGGAVGAVFRYLLSGLNGSFFPFGTLLVNIAGSFILGIVTARVISKRMKKETSLFYGTGFCGGFTTMSTFSKEAVELWQTDTLLSALYVTITLITGIIASSIGLRMGRGT</sequence>
<keyword evidence="7 14" id="KW-0915">Sodium</keyword>
<accession>A0ABZ2N908</accession>
<dbReference type="PANTHER" id="PTHR28259:SF16">
    <property type="entry name" value="FLUORIDE-SPECIFIC ION CHANNEL FLUC 2"/>
    <property type="match status" value="1"/>
</dbReference>
<keyword evidence="5 14" id="KW-0479">Metal-binding</keyword>
<evidence type="ECO:0000256" key="13">
    <source>
        <dbReference type="ARBA" id="ARBA00049940"/>
    </source>
</evidence>
<comment type="function">
    <text evidence="13 14">Fluoride-specific ion channel. Important for reducing fluoride concentration in the cell, thus reducing its toxicity.</text>
</comment>
<evidence type="ECO:0000256" key="12">
    <source>
        <dbReference type="ARBA" id="ARBA00035585"/>
    </source>
</evidence>
<dbReference type="HAMAP" id="MF_00454">
    <property type="entry name" value="FluC"/>
    <property type="match status" value="1"/>
</dbReference>
<keyword evidence="16" id="KW-1185">Reference proteome</keyword>
<keyword evidence="3 14" id="KW-1003">Cell membrane</keyword>
<comment type="similarity">
    <text evidence="11 14">Belongs to the fluoride channel Fluc/FEX (TC 1.A.43) family.</text>
</comment>
<evidence type="ECO:0000256" key="3">
    <source>
        <dbReference type="ARBA" id="ARBA00022475"/>
    </source>
</evidence>
<keyword evidence="6 14" id="KW-1133">Transmembrane helix</keyword>
<evidence type="ECO:0000256" key="1">
    <source>
        <dbReference type="ARBA" id="ARBA00004651"/>
    </source>
</evidence>
<evidence type="ECO:0000256" key="8">
    <source>
        <dbReference type="ARBA" id="ARBA00023065"/>
    </source>
</evidence>
<dbReference type="Proteomes" id="UP001387364">
    <property type="component" value="Chromosome"/>
</dbReference>
<evidence type="ECO:0000256" key="14">
    <source>
        <dbReference type="HAMAP-Rule" id="MF_00454"/>
    </source>
</evidence>
<evidence type="ECO:0000256" key="5">
    <source>
        <dbReference type="ARBA" id="ARBA00022723"/>
    </source>
</evidence>
<dbReference type="NCBIfam" id="TIGR00494">
    <property type="entry name" value="crcB"/>
    <property type="match status" value="1"/>
</dbReference>
<dbReference type="Pfam" id="PF02537">
    <property type="entry name" value="CRCB"/>
    <property type="match status" value="1"/>
</dbReference>